<accession>A0A290S1A4</accession>
<evidence type="ECO:0000313" key="2">
    <source>
        <dbReference type="Proteomes" id="UP000016505"/>
    </source>
</evidence>
<organism evidence="1 2">
    <name type="scientific">Pseudoalteromonas arctica A 37-1-2</name>
    <dbReference type="NCBI Taxonomy" id="1117313"/>
    <lineage>
        <taxon>Bacteria</taxon>
        <taxon>Pseudomonadati</taxon>
        <taxon>Pseudomonadota</taxon>
        <taxon>Gammaproteobacteria</taxon>
        <taxon>Alteromonadales</taxon>
        <taxon>Pseudoalteromonadaceae</taxon>
        <taxon>Pseudoalteromonas</taxon>
    </lineage>
</organism>
<protein>
    <submittedName>
        <fullName evidence="1">Uncharacterized protein</fullName>
    </submittedName>
</protein>
<dbReference type="Proteomes" id="UP000016505">
    <property type="component" value="Chromosome I"/>
</dbReference>
<gene>
    <name evidence="1" type="ORF">PARC_a0784</name>
</gene>
<dbReference type="EMBL" id="CP011025">
    <property type="protein sequence ID" value="ATC85485.1"/>
    <property type="molecule type" value="Genomic_DNA"/>
</dbReference>
<evidence type="ECO:0000313" key="1">
    <source>
        <dbReference type="EMBL" id="ATC85485.1"/>
    </source>
</evidence>
<dbReference type="AlphaFoldDB" id="A0A290S1A4"/>
<dbReference type="KEGG" id="part:PARC_a0784"/>
<reference evidence="1 2" key="1">
    <citation type="journal article" date="2012" name="J. Bacteriol.">
        <title>Genome sequences of type strains of seven species of the marine bacterium Pseudoalteromonas.</title>
        <authorList>
            <person name="Xie B.B."/>
            <person name="Shu Y.L."/>
            <person name="Qin Q.L."/>
            <person name="Rong J.C."/>
            <person name="Zhang X.Y."/>
            <person name="Chen X.L."/>
            <person name="Shi M."/>
            <person name="He H.L."/>
            <person name="Zhou B.C."/>
            <person name="Zhang Y.Z."/>
        </authorList>
    </citation>
    <scope>NUCLEOTIDE SEQUENCE [LARGE SCALE GENOMIC DNA]</scope>
    <source>
        <strain evidence="1 2">A 37-1-2</strain>
    </source>
</reference>
<sequence>MQLKIKLLIKFILMTKAENVLNYLAKSAGAGLSFCLL</sequence>
<proteinExistence type="predicted"/>
<name>A0A290S1A4_9GAMM</name>